<keyword evidence="4" id="KW-0456">Lyase</keyword>
<dbReference type="InterPro" id="IPR036291">
    <property type="entry name" value="NAD(P)-bd_dom_sf"/>
</dbReference>
<dbReference type="PANTHER" id="PTHR42748:SF29">
    <property type="entry name" value="NMRA-LIKE DOMAIN-CONTAINING PROTEIN"/>
    <property type="match status" value="1"/>
</dbReference>
<dbReference type="InterPro" id="IPR051164">
    <property type="entry name" value="NmrA-like_oxidored"/>
</dbReference>
<dbReference type="EMBL" id="JAQQWM010000004">
    <property type="protein sequence ID" value="KAK8068651.1"/>
    <property type="molecule type" value="Genomic_DNA"/>
</dbReference>
<organism evidence="7 8">
    <name type="scientific">Apiospora saccharicola</name>
    <dbReference type="NCBI Taxonomy" id="335842"/>
    <lineage>
        <taxon>Eukaryota</taxon>
        <taxon>Fungi</taxon>
        <taxon>Dikarya</taxon>
        <taxon>Ascomycota</taxon>
        <taxon>Pezizomycotina</taxon>
        <taxon>Sordariomycetes</taxon>
        <taxon>Xylariomycetidae</taxon>
        <taxon>Amphisphaeriales</taxon>
        <taxon>Apiosporaceae</taxon>
        <taxon>Apiospora</taxon>
    </lineage>
</organism>
<gene>
    <name evidence="7" type="ORF">PG996_007763</name>
</gene>
<evidence type="ECO:0000313" key="8">
    <source>
        <dbReference type="Proteomes" id="UP001446871"/>
    </source>
</evidence>
<dbReference type="SUPFAM" id="SSF51735">
    <property type="entry name" value="NAD(P)-binding Rossmann-fold domains"/>
    <property type="match status" value="1"/>
</dbReference>
<keyword evidence="3" id="KW-0521">NADP</keyword>
<evidence type="ECO:0000259" key="5">
    <source>
        <dbReference type="Pfam" id="PF02982"/>
    </source>
</evidence>
<comment type="similarity">
    <text evidence="2">Belongs to the scytalone dehydratase family.</text>
</comment>
<dbReference type="InterPro" id="IPR032710">
    <property type="entry name" value="NTF2-like_dom_sf"/>
</dbReference>
<accession>A0ABR1VBS4</accession>
<dbReference type="Pfam" id="PF05368">
    <property type="entry name" value="NmrA"/>
    <property type="match status" value="1"/>
</dbReference>
<comment type="caution">
    <text evidence="7">The sequence shown here is derived from an EMBL/GenBank/DDBJ whole genome shotgun (WGS) entry which is preliminary data.</text>
</comment>
<dbReference type="Gene3D" id="3.10.450.50">
    <property type="match status" value="1"/>
</dbReference>
<dbReference type="Gene3D" id="3.40.50.720">
    <property type="entry name" value="NAD(P)-binding Rossmann-like Domain"/>
    <property type="match status" value="1"/>
</dbReference>
<evidence type="ECO:0000259" key="6">
    <source>
        <dbReference type="Pfam" id="PF05368"/>
    </source>
</evidence>
<name>A0ABR1VBS4_9PEZI</name>
<evidence type="ECO:0000256" key="1">
    <source>
        <dbReference type="ARBA" id="ARBA00006328"/>
    </source>
</evidence>
<evidence type="ECO:0000313" key="7">
    <source>
        <dbReference type="EMBL" id="KAK8068651.1"/>
    </source>
</evidence>
<dbReference type="Pfam" id="PF02982">
    <property type="entry name" value="Scytalone_dh"/>
    <property type="match status" value="1"/>
</dbReference>
<evidence type="ECO:0000256" key="4">
    <source>
        <dbReference type="ARBA" id="ARBA00023239"/>
    </source>
</evidence>
<dbReference type="PANTHER" id="PTHR42748">
    <property type="entry name" value="NITROGEN METABOLITE REPRESSION PROTEIN NMRA FAMILY MEMBER"/>
    <property type="match status" value="1"/>
</dbReference>
<evidence type="ECO:0000256" key="3">
    <source>
        <dbReference type="ARBA" id="ARBA00022857"/>
    </source>
</evidence>
<sequence>MGNANLTFDDYLGLNACLLEWVESYDRKDWVRLRNCLAPELQIDYSAFLNKRWNDMPADEFVAMISSPQVLGNALLKTQHLVGASKWEAVGPDEVVGVHQTRSAHQRYTDPTIAEVAVKGHAHSTCTLRYKKLGGEWKFAGLRPDFRWAEGDFDQVFANSPPTGKKTIVVVGATGKQGGSVVRTFLQLPGWHVRALTRRPASDEARRLSNAGAEVVQGNLEDTASLIEAFEGAHAIFLNTDFWETYVPRKEARLAAGESPEPASDEAFRRETTNGRNAIVAAAAVPTLERLVYSALNLDPADPACRTTRSKHSLAKARIVEYIETKQPGLGRKTSFVIPGAYMTNAIISPRFEPGRGQYVLTSPVRDDFPMPVLDPHASMGPFVRALVEDEDAGVKLLAYDDILTSRQVAEKWGRASLRDVVLNVRTSREFHDEMGVPWELLDAMDHCNALGKYAAYADLMEPHQLRNPVAKRPFEVWLEGRDWQEQGKELGQA</sequence>
<dbReference type="InterPro" id="IPR049884">
    <property type="entry name" value="Scytalone_dh"/>
</dbReference>
<proteinExistence type="inferred from homology"/>
<feature type="domain" description="Scytalone dehydratase-like" evidence="5">
    <location>
        <begin position="5"/>
        <end position="160"/>
    </location>
</feature>
<evidence type="ECO:0008006" key="9">
    <source>
        <dbReference type="Google" id="ProtNLM"/>
    </source>
</evidence>
<dbReference type="Gene3D" id="3.90.25.10">
    <property type="entry name" value="UDP-galactose 4-epimerase, domain 1"/>
    <property type="match status" value="1"/>
</dbReference>
<feature type="domain" description="NmrA-like" evidence="6">
    <location>
        <begin position="165"/>
        <end position="448"/>
    </location>
</feature>
<evidence type="ECO:0000256" key="2">
    <source>
        <dbReference type="ARBA" id="ARBA00008584"/>
    </source>
</evidence>
<comment type="similarity">
    <text evidence="1">Belongs to the NmrA-type oxidoreductase family.</text>
</comment>
<keyword evidence="8" id="KW-1185">Reference proteome</keyword>
<dbReference type="InterPro" id="IPR008030">
    <property type="entry name" value="NmrA-like"/>
</dbReference>
<dbReference type="SUPFAM" id="SSF54427">
    <property type="entry name" value="NTF2-like"/>
    <property type="match status" value="1"/>
</dbReference>
<dbReference type="Proteomes" id="UP001446871">
    <property type="component" value="Unassembled WGS sequence"/>
</dbReference>
<protein>
    <recommendedName>
        <fullName evidence="9">NmrA-like domain-containing protein</fullName>
    </recommendedName>
</protein>
<reference evidence="7 8" key="1">
    <citation type="submission" date="2023-01" db="EMBL/GenBank/DDBJ databases">
        <title>Analysis of 21 Apiospora genomes using comparative genomics revels a genus with tremendous synthesis potential of carbohydrate active enzymes and secondary metabolites.</title>
        <authorList>
            <person name="Sorensen T."/>
        </authorList>
    </citation>
    <scope>NUCLEOTIDE SEQUENCE [LARGE SCALE GENOMIC DNA]</scope>
    <source>
        <strain evidence="7 8">CBS 83171</strain>
    </source>
</reference>